<keyword evidence="1" id="KW-0805">Transcription regulation</keyword>
<feature type="domain" description="HTH marR-type" evidence="4">
    <location>
        <begin position="1"/>
        <end position="142"/>
    </location>
</feature>
<dbReference type="GO" id="GO:0003677">
    <property type="term" value="F:DNA binding"/>
    <property type="evidence" value="ECO:0007669"/>
    <property type="project" value="UniProtKB-KW"/>
</dbReference>
<dbReference type="InterPro" id="IPR036388">
    <property type="entry name" value="WH-like_DNA-bd_sf"/>
</dbReference>
<dbReference type="InterPro" id="IPR036390">
    <property type="entry name" value="WH_DNA-bd_sf"/>
</dbReference>
<dbReference type="Gene3D" id="1.10.10.10">
    <property type="entry name" value="Winged helix-like DNA-binding domain superfamily/Winged helix DNA-binding domain"/>
    <property type="match status" value="1"/>
</dbReference>
<dbReference type="SMART" id="SM00347">
    <property type="entry name" value="HTH_MARR"/>
    <property type="match status" value="1"/>
</dbReference>
<dbReference type="InterPro" id="IPR023187">
    <property type="entry name" value="Tscrpt_reg_MarR-type_CS"/>
</dbReference>
<dbReference type="InterPro" id="IPR000835">
    <property type="entry name" value="HTH_MarR-typ"/>
</dbReference>
<dbReference type="GO" id="GO:0003700">
    <property type="term" value="F:DNA-binding transcription factor activity"/>
    <property type="evidence" value="ECO:0007669"/>
    <property type="project" value="InterPro"/>
</dbReference>
<evidence type="ECO:0000256" key="1">
    <source>
        <dbReference type="ARBA" id="ARBA00023015"/>
    </source>
</evidence>
<dbReference type="EMBL" id="NBXE01000035">
    <property type="protein sequence ID" value="RFA24928.1"/>
    <property type="molecule type" value="Genomic_DNA"/>
</dbReference>
<keyword evidence="2" id="KW-0238">DNA-binding</keyword>
<evidence type="ECO:0000256" key="3">
    <source>
        <dbReference type="ARBA" id="ARBA00023163"/>
    </source>
</evidence>
<dbReference type="AlphaFoldDB" id="A0A3E0W930"/>
<accession>A0A3E0W930</accession>
<dbReference type="PANTHER" id="PTHR33164">
    <property type="entry name" value="TRANSCRIPTIONAL REGULATOR, MARR FAMILY"/>
    <property type="match status" value="1"/>
</dbReference>
<dbReference type="GO" id="GO:0006950">
    <property type="term" value="P:response to stress"/>
    <property type="evidence" value="ECO:0007669"/>
    <property type="project" value="TreeGrafter"/>
</dbReference>
<dbReference type="SUPFAM" id="SSF46785">
    <property type="entry name" value="Winged helix' DNA-binding domain"/>
    <property type="match status" value="1"/>
</dbReference>
<dbReference type="PROSITE" id="PS50995">
    <property type="entry name" value="HTH_MARR_2"/>
    <property type="match status" value="1"/>
</dbReference>
<protein>
    <recommendedName>
        <fullName evidence="4">HTH marR-type domain-containing protein</fullName>
    </recommendedName>
</protein>
<evidence type="ECO:0000256" key="2">
    <source>
        <dbReference type="ARBA" id="ARBA00023125"/>
    </source>
</evidence>
<evidence type="ECO:0000313" key="6">
    <source>
        <dbReference type="Proteomes" id="UP000257080"/>
    </source>
</evidence>
<dbReference type="OrthoDB" id="162531at2"/>
<evidence type="ECO:0000259" key="4">
    <source>
        <dbReference type="PROSITE" id="PS50995"/>
    </source>
</evidence>
<reference evidence="5 6" key="1">
    <citation type="submission" date="2017-04" db="EMBL/GenBank/DDBJ databases">
        <title>Comparative genome analysis of Subtercola boreus.</title>
        <authorList>
            <person name="Cho Y.-J."/>
            <person name="Cho A."/>
            <person name="Kim O.-S."/>
            <person name="Lee J.-I."/>
        </authorList>
    </citation>
    <scope>NUCLEOTIDE SEQUENCE [LARGE SCALE GENOMIC DNA]</scope>
    <source>
        <strain evidence="5 6">P28004</strain>
    </source>
</reference>
<name>A0A3E0W930_9MICO</name>
<organism evidence="5 6">
    <name type="scientific">Subtercola boreus</name>
    <dbReference type="NCBI Taxonomy" id="120213"/>
    <lineage>
        <taxon>Bacteria</taxon>
        <taxon>Bacillati</taxon>
        <taxon>Actinomycetota</taxon>
        <taxon>Actinomycetes</taxon>
        <taxon>Micrococcales</taxon>
        <taxon>Microbacteriaceae</taxon>
        <taxon>Subtercola</taxon>
    </lineage>
</organism>
<gene>
    <name evidence="5" type="ORF">B7R25_15315</name>
</gene>
<dbReference type="PANTHER" id="PTHR33164:SF43">
    <property type="entry name" value="HTH-TYPE TRANSCRIPTIONAL REPRESSOR YETL"/>
    <property type="match status" value="1"/>
</dbReference>
<keyword evidence="3" id="KW-0804">Transcription</keyword>
<proteinExistence type="predicted"/>
<dbReference type="Proteomes" id="UP000257080">
    <property type="component" value="Unassembled WGS sequence"/>
</dbReference>
<dbReference type="InterPro" id="IPR039422">
    <property type="entry name" value="MarR/SlyA-like"/>
</dbReference>
<evidence type="ECO:0000313" key="5">
    <source>
        <dbReference type="EMBL" id="RFA24928.1"/>
    </source>
</evidence>
<dbReference type="PRINTS" id="PR00598">
    <property type="entry name" value="HTHMARR"/>
</dbReference>
<dbReference type="Pfam" id="PF01047">
    <property type="entry name" value="MarR"/>
    <property type="match status" value="1"/>
</dbReference>
<sequence>MNDGDARYELMGFPGAVIPFIRAMEASRLRAAADHGLSSIEFRALFAVAETREITPKQLASDLGVTNGAITGLSDRLIAAGLLQREAHPGDRRSLYLTLSGRGHETMRDMHAGLNEMLSVAVEGIDPGELETLSAALRQVTESISAR</sequence>
<dbReference type="PROSITE" id="PS01117">
    <property type="entry name" value="HTH_MARR_1"/>
    <property type="match status" value="1"/>
</dbReference>
<comment type="caution">
    <text evidence="5">The sequence shown here is derived from an EMBL/GenBank/DDBJ whole genome shotgun (WGS) entry which is preliminary data.</text>
</comment>
<dbReference type="RefSeq" id="WP_116419831.1">
    <property type="nucleotide sequence ID" value="NZ_NBXC01000030.1"/>
</dbReference>